<dbReference type="Gene3D" id="2.40.50.140">
    <property type="entry name" value="Nucleic acid-binding proteins"/>
    <property type="match status" value="1"/>
</dbReference>
<gene>
    <name evidence="2" type="ORF">QTG54_005445</name>
</gene>
<dbReference type="InterPro" id="IPR007199">
    <property type="entry name" value="Rep_factor-A_N"/>
</dbReference>
<organism evidence="2 3">
    <name type="scientific">Skeletonema marinoi</name>
    <dbReference type="NCBI Taxonomy" id="267567"/>
    <lineage>
        <taxon>Eukaryota</taxon>
        <taxon>Sar</taxon>
        <taxon>Stramenopiles</taxon>
        <taxon>Ochrophyta</taxon>
        <taxon>Bacillariophyta</taxon>
        <taxon>Coscinodiscophyceae</taxon>
        <taxon>Thalassiosirophycidae</taxon>
        <taxon>Thalassiosirales</taxon>
        <taxon>Skeletonemataceae</taxon>
        <taxon>Skeletonema</taxon>
        <taxon>Skeletonema marinoi-dohrnii complex</taxon>
    </lineage>
</organism>
<comment type="caution">
    <text evidence="2">The sequence shown here is derived from an EMBL/GenBank/DDBJ whole genome shotgun (WGS) entry which is preliminary data.</text>
</comment>
<reference evidence="2" key="1">
    <citation type="submission" date="2023-06" db="EMBL/GenBank/DDBJ databases">
        <title>Survivors Of The Sea: Transcriptome response of Skeletonema marinoi to long-term dormancy.</title>
        <authorList>
            <person name="Pinder M.I.M."/>
            <person name="Kourtchenko O."/>
            <person name="Robertson E.K."/>
            <person name="Larsson T."/>
            <person name="Maumus F."/>
            <person name="Osuna-Cruz C.M."/>
            <person name="Vancaester E."/>
            <person name="Stenow R."/>
            <person name="Vandepoele K."/>
            <person name="Ploug H."/>
            <person name="Bruchert V."/>
            <person name="Godhe A."/>
            <person name="Topel M."/>
        </authorList>
    </citation>
    <scope>NUCLEOTIDE SEQUENCE</scope>
    <source>
        <strain evidence="2">R05AC</strain>
    </source>
</reference>
<dbReference type="GO" id="GO:0005634">
    <property type="term" value="C:nucleus"/>
    <property type="evidence" value="ECO:0007669"/>
    <property type="project" value="InterPro"/>
</dbReference>
<evidence type="ECO:0000259" key="1">
    <source>
        <dbReference type="Pfam" id="PF04057"/>
    </source>
</evidence>
<feature type="domain" description="Replication factor-A protein 1 N-terminal" evidence="1">
    <location>
        <begin position="14"/>
        <end position="96"/>
    </location>
</feature>
<evidence type="ECO:0000313" key="2">
    <source>
        <dbReference type="EMBL" id="KAK1743848.1"/>
    </source>
</evidence>
<accession>A0AAD9DFM6</accession>
<sequence length="264" mass="29846">MSKALMNVPVVDSLTPAAIQTMCRMKSSDDDLFFVPTVQVYRIKRNICDGGENWSIALSDGQYYVYGLCDDALINLIHNHDIAQNAIVRVYKFQVTIRNYRGRDMKVVRLIDADKAAPNPGYPIGTPINIQGDRNETETSPAVDLSVAVTAGENDGPNAVASREAFFSTSKMKGRWQHDYRDFHHRRDMVKTLIKMLSTDAPQETLDTIPTRAKQIELVLYQQAPTFDDYIDMTTLKDRIKRLQECNEAGETGIIRKRGENRGL</sequence>
<dbReference type="EMBL" id="JATAAI010000008">
    <property type="protein sequence ID" value="KAK1743848.1"/>
    <property type="molecule type" value="Genomic_DNA"/>
</dbReference>
<keyword evidence="3" id="KW-1185">Reference proteome</keyword>
<dbReference type="AlphaFoldDB" id="A0AAD9DFM6"/>
<dbReference type="SUPFAM" id="SSF50249">
    <property type="entry name" value="Nucleic acid-binding proteins"/>
    <property type="match status" value="1"/>
</dbReference>
<dbReference type="Pfam" id="PF04057">
    <property type="entry name" value="Rep-A_N"/>
    <property type="match status" value="1"/>
</dbReference>
<dbReference type="InterPro" id="IPR012340">
    <property type="entry name" value="NA-bd_OB-fold"/>
</dbReference>
<name>A0AAD9DFM6_9STRA</name>
<dbReference type="GO" id="GO:0006260">
    <property type="term" value="P:DNA replication"/>
    <property type="evidence" value="ECO:0007669"/>
    <property type="project" value="InterPro"/>
</dbReference>
<dbReference type="Proteomes" id="UP001224775">
    <property type="component" value="Unassembled WGS sequence"/>
</dbReference>
<evidence type="ECO:0000313" key="3">
    <source>
        <dbReference type="Proteomes" id="UP001224775"/>
    </source>
</evidence>
<proteinExistence type="predicted"/>
<protein>
    <recommendedName>
        <fullName evidence="1">Replication factor-A protein 1 N-terminal domain-containing protein</fullName>
    </recommendedName>
</protein>
<dbReference type="GO" id="GO:0003677">
    <property type="term" value="F:DNA binding"/>
    <property type="evidence" value="ECO:0007669"/>
    <property type="project" value="InterPro"/>
</dbReference>